<evidence type="ECO:0000259" key="1">
    <source>
        <dbReference type="SMART" id="SM00245"/>
    </source>
</evidence>
<dbReference type="Pfam" id="PF03572">
    <property type="entry name" value="Peptidase_S41"/>
    <property type="match status" value="1"/>
</dbReference>
<dbReference type="SUPFAM" id="SSF52096">
    <property type="entry name" value="ClpP/crotonase"/>
    <property type="match status" value="1"/>
</dbReference>
<dbReference type="Pfam" id="PF11918">
    <property type="entry name" value="Peptidase_S41_N"/>
    <property type="match status" value="1"/>
</dbReference>
<evidence type="ECO:0000313" key="2">
    <source>
        <dbReference type="EMBL" id="QMU28794.1"/>
    </source>
</evidence>
<sequence>MANLNSIYFFFFFYILLPSYAELQAQEVAPPLSRKERSFTIHSISGKLQENYIFPKVADKMVQSLKTNLKKGKYNSLVNPPEFARQLTNDLRETSKDKHLMVVYNPAVIAREKALIDKDRANEEAEWAKELVNHLKRDNYGFREVKILDGNIGYLDLREFTDPKYSSETLANAMHFLENTNAFIIDLRQNDGGSPEMVQLLASYFFSSEPVVHLANNYNRPKNELTKSWTLPNVTGTRRPLTDLYILTSSKTFSAAEAFSYQLKHLNRATIVGERTAGGAHLTGSVIATDKFYVRIPQGRTTSPVTNANWEGIGVTPDIEVSAEEALHTAHTKALAGIKDR</sequence>
<dbReference type="AlphaFoldDB" id="A0A7L7L7S0"/>
<reference evidence="2 3" key="1">
    <citation type="submission" date="2020-08" db="EMBL/GenBank/DDBJ databases">
        <title>Adhaeribacter dokdonensis sp. nov., isolated from the rhizosphere of Elymus tsukushiensis, a plant native to the Dokdo Islands, Republic of Korea.</title>
        <authorList>
            <person name="Ghim S.Y."/>
        </authorList>
    </citation>
    <scope>NUCLEOTIDE SEQUENCE [LARGE SCALE GENOMIC DNA]</scope>
    <source>
        <strain evidence="2 3">KUDC8001</strain>
    </source>
</reference>
<dbReference type="PANTHER" id="PTHR11261">
    <property type="entry name" value="INTERPHOTORECEPTOR RETINOID-BINDING PROTEIN"/>
    <property type="match status" value="1"/>
</dbReference>
<evidence type="ECO:0000313" key="3">
    <source>
        <dbReference type="Proteomes" id="UP000514509"/>
    </source>
</evidence>
<protein>
    <submittedName>
        <fullName evidence="2">S41 family peptidase</fullName>
    </submittedName>
</protein>
<dbReference type="Proteomes" id="UP000514509">
    <property type="component" value="Chromosome"/>
</dbReference>
<dbReference type="GO" id="GO:0008236">
    <property type="term" value="F:serine-type peptidase activity"/>
    <property type="evidence" value="ECO:0007669"/>
    <property type="project" value="InterPro"/>
</dbReference>
<dbReference type="Gene3D" id="3.30.750.44">
    <property type="match status" value="1"/>
</dbReference>
<keyword evidence="3" id="KW-1185">Reference proteome</keyword>
<name>A0A7L7L7S0_9BACT</name>
<dbReference type="Gene3D" id="3.90.226.10">
    <property type="entry name" value="2-enoyl-CoA Hydratase, Chain A, domain 1"/>
    <property type="match status" value="1"/>
</dbReference>
<dbReference type="RefSeq" id="WP_182415976.1">
    <property type="nucleotide sequence ID" value="NZ_CP055153.1"/>
</dbReference>
<dbReference type="SMART" id="SM00245">
    <property type="entry name" value="TSPc"/>
    <property type="match status" value="1"/>
</dbReference>
<dbReference type="GO" id="GO:0006508">
    <property type="term" value="P:proteolysis"/>
    <property type="evidence" value="ECO:0007669"/>
    <property type="project" value="InterPro"/>
</dbReference>
<dbReference type="CDD" id="cd07563">
    <property type="entry name" value="Peptidase_S41_IRBP"/>
    <property type="match status" value="1"/>
</dbReference>
<feature type="domain" description="Tail specific protease" evidence="1">
    <location>
        <begin position="128"/>
        <end position="322"/>
    </location>
</feature>
<accession>A0A7L7L7S0</accession>
<dbReference type="PANTHER" id="PTHR11261:SF3">
    <property type="entry name" value="RETINOL-BINDING PROTEIN 3"/>
    <property type="match status" value="1"/>
</dbReference>
<organism evidence="2 3">
    <name type="scientific">Adhaeribacter radiodurans</name>
    <dbReference type="NCBI Taxonomy" id="2745197"/>
    <lineage>
        <taxon>Bacteria</taxon>
        <taxon>Pseudomonadati</taxon>
        <taxon>Bacteroidota</taxon>
        <taxon>Cytophagia</taxon>
        <taxon>Cytophagales</taxon>
        <taxon>Hymenobacteraceae</taxon>
        <taxon>Adhaeribacter</taxon>
    </lineage>
</organism>
<dbReference type="InterPro" id="IPR005151">
    <property type="entry name" value="Tail-specific_protease"/>
</dbReference>
<dbReference type="InterPro" id="IPR029045">
    <property type="entry name" value="ClpP/crotonase-like_dom_sf"/>
</dbReference>
<gene>
    <name evidence="2" type="ORF">HUW48_12435</name>
</gene>
<dbReference type="EMBL" id="CP055153">
    <property type="protein sequence ID" value="QMU28794.1"/>
    <property type="molecule type" value="Genomic_DNA"/>
</dbReference>
<dbReference type="KEGG" id="add:HUW48_12435"/>
<proteinExistence type="predicted"/>